<dbReference type="InterPro" id="IPR004701">
    <property type="entry name" value="PTS_EIIA_man-typ"/>
</dbReference>
<keyword evidence="5" id="KW-0808">Transferase</keyword>
<dbReference type="GO" id="GO:0005737">
    <property type="term" value="C:cytoplasm"/>
    <property type="evidence" value="ECO:0007669"/>
    <property type="project" value="UniProtKB-SubCell"/>
</dbReference>
<dbReference type="PROSITE" id="PS51096">
    <property type="entry name" value="PTS_EIIA_TYPE_4"/>
    <property type="match status" value="1"/>
</dbReference>
<evidence type="ECO:0000256" key="6">
    <source>
        <dbReference type="ARBA" id="ARBA00022683"/>
    </source>
</evidence>
<keyword evidence="10" id="KW-1185">Reference proteome</keyword>
<evidence type="ECO:0000256" key="2">
    <source>
        <dbReference type="ARBA" id="ARBA00022448"/>
    </source>
</evidence>
<dbReference type="EMBL" id="FXBJ01000002">
    <property type="protein sequence ID" value="SMH34848.1"/>
    <property type="molecule type" value="Genomic_DNA"/>
</dbReference>
<evidence type="ECO:0000259" key="8">
    <source>
        <dbReference type="PROSITE" id="PS51096"/>
    </source>
</evidence>
<dbReference type="CDD" id="cd00006">
    <property type="entry name" value="PTS_IIA_man"/>
    <property type="match status" value="1"/>
</dbReference>
<dbReference type="PANTHER" id="PTHR33799">
    <property type="entry name" value="PTS PERMEASE-RELATED-RELATED"/>
    <property type="match status" value="1"/>
</dbReference>
<evidence type="ECO:0000256" key="5">
    <source>
        <dbReference type="ARBA" id="ARBA00022679"/>
    </source>
</evidence>
<dbReference type="RefSeq" id="WP_085559843.1">
    <property type="nucleotide sequence ID" value="NZ_FOAH01000005.1"/>
</dbReference>
<name>A0A1X7NDG3_9LACT</name>
<dbReference type="AlphaFoldDB" id="A0A1X7NDG3"/>
<gene>
    <name evidence="9" type="ORF">SAMN04488700_1727</name>
</gene>
<dbReference type="GO" id="GO:0009401">
    <property type="term" value="P:phosphoenolpyruvate-dependent sugar phosphotransferase system"/>
    <property type="evidence" value="ECO:0007669"/>
    <property type="project" value="UniProtKB-KW"/>
</dbReference>
<dbReference type="InterPro" id="IPR051471">
    <property type="entry name" value="Bacterial_PTS_sugar_comp"/>
</dbReference>
<reference evidence="9 10" key="1">
    <citation type="submission" date="2017-04" db="EMBL/GenBank/DDBJ databases">
        <authorList>
            <person name="Afonso C.L."/>
            <person name="Miller P.J."/>
            <person name="Scott M.A."/>
            <person name="Spackman E."/>
            <person name="Goraichik I."/>
            <person name="Dimitrov K.M."/>
            <person name="Suarez D.L."/>
            <person name="Swayne D.E."/>
        </authorList>
    </citation>
    <scope>NUCLEOTIDE SEQUENCE [LARGE SCALE GENOMIC DNA]</scope>
    <source>
        <strain evidence="9 10">LMG26642</strain>
    </source>
</reference>
<dbReference type="SUPFAM" id="SSF53062">
    <property type="entry name" value="PTS system fructose IIA component-like"/>
    <property type="match status" value="1"/>
</dbReference>
<feature type="domain" description="PTS EIIA type-4" evidence="8">
    <location>
        <begin position="1"/>
        <end position="123"/>
    </location>
</feature>
<evidence type="ECO:0000313" key="9">
    <source>
        <dbReference type="EMBL" id="SMH34848.1"/>
    </source>
</evidence>
<keyword evidence="4" id="KW-0762">Sugar transport</keyword>
<keyword evidence="2" id="KW-0813">Transport</keyword>
<sequence length="142" mass="15047">MIGIVLSGHGEFASGLNSSIQLIAGKQAGFQVVDFSEGMSSDDLQEALKVAVESVEQGQGTVIFTDIPGGTPFNQSVILSTKKEKLRVVSGTNLPALLDGSFSRELVLGEFVSKVLLSGKEGLQEFVQKKKISVDSEMEDGI</sequence>
<protein>
    <submittedName>
        <fullName evidence="9">PTS system, N-acetylgalactosamine-specific IIA component</fullName>
    </submittedName>
</protein>
<evidence type="ECO:0000256" key="3">
    <source>
        <dbReference type="ARBA" id="ARBA00022490"/>
    </source>
</evidence>
<dbReference type="InterPro" id="IPR036662">
    <property type="entry name" value="PTS_EIIA_man-typ_sf"/>
</dbReference>
<dbReference type="NCBIfam" id="NF040761">
    <property type="entry name" value="AgaF"/>
    <property type="match status" value="1"/>
</dbReference>
<evidence type="ECO:0000313" key="10">
    <source>
        <dbReference type="Proteomes" id="UP000193435"/>
    </source>
</evidence>
<dbReference type="InterPro" id="IPR033887">
    <property type="entry name" value="PTS_IIA_man"/>
</dbReference>
<dbReference type="Pfam" id="PF03610">
    <property type="entry name" value="EIIA-man"/>
    <property type="match status" value="1"/>
</dbReference>
<dbReference type="PANTHER" id="PTHR33799:SF1">
    <property type="entry name" value="PTS SYSTEM MANNOSE-SPECIFIC EIIAB COMPONENT-RELATED"/>
    <property type="match status" value="1"/>
</dbReference>
<dbReference type="STRING" id="1073423.SAMN04488700_1727"/>
<keyword evidence="7" id="KW-0418">Kinase</keyword>
<proteinExistence type="predicted"/>
<dbReference type="GO" id="GO:0016020">
    <property type="term" value="C:membrane"/>
    <property type="evidence" value="ECO:0007669"/>
    <property type="project" value="InterPro"/>
</dbReference>
<evidence type="ECO:0000256" key="1">
    <source>
        <dbReference type="ARBA" id="ARBA00004496"/>
    </source>
</evidence>
<dbReference type="OrthoDB" id="6623712at2"/>
<evidence type="ECO:0000256" key="7">
    <source>
        <dbReference type="ARBA" id="ARBA00022777"/>
    </source>
</evidence>
<dbReference type="Proteomes" id="UP000193435">
    <property type="component" value="Unassembled WGS sequence"/>
</dbReference>
<evidence type="ECO:0000256" key="4">
    <source>
        <dbReference type="ARBA" id="ARBA00022597"/>
    </source>
</evidence>
<comment type="subcellular location">
    <subcellularLocation>
        <location evidence="1">Cytoplasm</location>
    </subcellularLocation>
</comment>
<dbReference type="Gene3D" id="3.40.50.510">
    <property type="entry name" value="Phosphotransferase system, mannose-type IIA component"/>
    <property type="match status" value="1"/>
</dbReference>
<accession>A0A1X7NDG3</accession>
<keyword evidence="3" id="KW-0963">Cytoplasm</keyword>
<organism evidence="9 10">
    <name type="scientific">Carnobacterium iners</name>
    <dbReference type="NCBI Taxonomy" id="1073423"/>
    <lineage>
        <taxon>Bacteria</taxon>
        <taxon>Bacillati</taxon>
        <taxon>Bacillota</taxon>
        <taxon>Bacilli</taxon>
        <taxon>Lactobacillales</taxon>
        <taxon>Carnobacteriaceae</taxon>
        <taxon>Carnobacterium</taxon>
    </lineage>
</organism>
<dbReference type="GO" id="GO:0016301">
    <property type="term" value="F:kinase activity"/>
    <property type="evidence" value="ECO:0007669"/>
    <property type="project" value="UniProtKB-KW"/>
</dbReference>
<keyword evidence="6" id="KW-0598">Phosphotransferase system</keyword>